<dbReference type="InterPro" id="IPR002347">
    <property type="entry name" value="SDR_fam"/>
</dbReference>
<dbReference type="AlphaFoldDB" id="A0A7W9KR00"/>
<proteinExistence type="inferred from homology"/>
<dbReference type="CDD" id="cd05233">
    <property type="entry name" value="SDR_c"/>
    <property type="match status" value="1"/>
</dbReference>
<dbReference type="Gene3D" id="3.40.50.720">
    <property type="entry name" value="NAD(P)-binding Rossmann-like Domain"/>
    <property type="match status" value="1"/>
</dbReference>
<name>A0A7W9KR00_9PSEU</name>
<organism evidence="5 6">
    <name type="scientific">Kutzneria kofuensis</name>
    <dbReference type="NCBI Taxonomy" id="103725"/>
    <lineage>
        <taxon>Bacteria</taxon>
        <taxon>Bacillati</taxon>
        <taxon>Actinomycetota</taxon>
        <taxon>Actinomycetes</taxon>
        <taxon>Pseudonocardiales</taxon>
        <taxon>Pseudonocardiaceae</taxon>
        <taxon>Kutzneria</taxon>
    </lineage>
</organism>
<dbReference type="PANTHER" id="PTHR44196">
    <property type="entry name" value="DEHYDROGENASE/REDUCTASE SDR FAMILY MEMBER 7B"/>
    <property type="match status" value="1"/>
</dbReference>
<dbReference type="EMBL" id="JACHIR010000002">
    <property type="protein sequence ID" value="MBB5897101.1"/>
    <property type="molecule type" value="Genomic_DNA"/>
</dbReference>
<protein>
    <submittedName>
        <fullName evidence="5">Short-subunit dehydrogenase</fullName>
    </submittedName>
</protein>
<sequence>MNGRPVAVVTGASRGLGYLLARELARQGFDLVVCARSAEGITAAGEALRREGATVSAVVADVSVRADADALVARAVADFNRLDVLVTNAGTIQVGPVAAMDVDDFTMAMGTMYWGVAYPVLAAVPVMRRAGRGRIITVTSLGGKVPAPHLLPYAAAKHAAVGFSEGLCVELAKYGISVTTAVPGLMRTGSPDNALFKGNKTAEHAWFTIADSLPFLTMDAERAARAIVRAGLRGRPEIILTPAAQVAARVHGLLPELTTRALTLVDRMLPTDESPTAQPGRAVASDSAVFRWLTTLTRRAAGRWHEGTDRTRGDGRPEIRTIRTPPPERAD</sequence>
<dbReference type="GO" id="GO:0016491">
    <property type="term" value="F:oxidoreductase activity"/>
    <property type="evidence" value="ECO:0007669"/>
    <property type="project" value="UniProtKB-KW"/>
</dbReference>
<comment type="caution">
    <text evidence="5">The sequence shown here is derived from an EMBL/GenBank/DDBJ whole genome shotgun (WGS) entry which is preliminary data.</text>
</comment>
<evidence type="ECO:0000313" key="5">
    <source>
        <dbReference type="EMBL" id="MBB5897101.1"/>
    </source>
</evidence>
<evidence type="ECO:0000256" key="2">
    <source>
        <dbReference type="ARBA" id="ARBA00023002"/>
    </source>
</evidence>
<keyword evidence="2" id="KW-0560">Oxidoreductase</keyword>
<dbReference type="PRINTS" id="PR00081">
    <property type="entry name" value="GDHRDH"/>
</dbReference>
<dbReference type="PROSITE" id="PS00061">
    <property type="entry name" value="ADH_SHORT"/>
    <property type="match status" value="1"/>
</dbReference>
<dbReference type="Pfam" id="PF00106">
    <property type="entry name" value="adh_short"/>
    <property type="match status" value="1"/>
</dbReference>
<dbReference type="PANTHER" id="PTHR44196:SF1">
    <property type="entry name" value="DEHYDROGENASE_REDUCTASE SDR FAMILY MEMBER 7B"/>
    <property type="match status" value="1"/>
</dbReference>
<feature type="region of interest" description="Disordered" evidence="4">
    <location>
        <begin position="303"/>
        <end position="331"/>
    </location>
</feature>
<keyword evidence="6" id="KW-1185">Reference proteome</keyword>
<evidence type="ECO:0000313" key="6">
    <source>
        <dbReference type="Proteomes" id="UP000585638"/>
    </source>
</evidence>
<dbReference type="RefSeq" id="WP_184869563.1">
    <property type="nucleotide sequence ID" value="NZ_BAAAWY010000076.1"/>
</dbReference>
<gene>
    <name evidence="5" type="ORF">BJ998_008360</name>
</gene>
<evidence type="ECO:0000256" key="4">
    <source>
        <dbReference type="SAM" id="MobiDB-lite"/>
    </source>
</evidence>
<dbReference type="InterPro" id="IPR036291">
    <property type="entry name" value="NAD(P)-bd_dom_sf"/>
</dbReference>
<dbReference type="PRINTS" id="PR00080">
    <property type="entry name" value="SDRFAMILY"/>
</dbReference>
<evidence type="ECO:0000256" key="1">
    <source>
        <dbReference type="ARBA" id="ARBA00006484"/>
    </source>
</evidence>
<dbReference type="SUPFAM" id="SSF51735">
    <property type="entry name" value="NAD(P)-binding Rossmann-fold domains"/>
    <property type="match status" value="1"/>
</dbReference>
<reference evidence="5 6" key="1">
    <citation type="submission" date="2020-08" db="EMBL/GenBank/DDBJ databases">
        <title>Sequencing the genomes of 1000 actinobacteria strains.</title>
        <authorList>
            <person name="Klenk H.-P."/>
        </authorList>
    </citation>
    <scope>NUCLEOTIDE SEQUENCE [LARGE SCALE GENOMIC DNA]</scope>
    <source>
        <strain evidence="5 6">DSM 43851</strain>
    </source>
</reference>
<dbReference type="InterPro" id="IPR020904">
    <property type="entry name" value="Sc_DH/Rdtase_CS"/>
</dbReference>
<accession>A0A7W9KR00</accession>
<dbReference type="Proteomes" id="UP000585638">
    <property type="component" value="Unassembled WGS sequence"/>
</dbReference>
<dbReference type="GO" id="GO:0016020">
    <property type="term" value="C:membrane"/>
    <property type="evidence" value="ECO:0007669"/>
    <property type="project" value="TreeGrafter"/>
</dbReference>
<evidence type="ECO:0000256" key="3">
    <source>
        <dbReference type="RuleBase" id="RU000363"/>
    </source>
</evidence>
<comment type="similarity">
    <text evidence="1 3">Belongs to the short-chain dehydrogenases/reductases (SDR) family.</text>
</comment>